<accession>A0ABS7Z834</accession>
<name>A0ABS7Z834_9SPHI</name>
<proteinExistence type="predicted"/>
<dbReference type="Proteomes" id="UP001165302">
    <property type="component" value="Unassembled WGS sequence"/>
</dbReference>
<protein>
    <submittedName>
        <fullName evidence="1">Uncharacterized protein</fullName>
    </submittedName>
</protein>
<comment type="caution">
    <text evidence="1">The sequence shown here is derived from an EMBL/GenBank/DDBJ whole genome shotgun (WGS) entry which is preliminary data.</text>
</comment>
<sequence>MKAIKSILATALVIGMLTGCGNSGNSNQTAVTGTSLEKFTNDKTAAKQQLFLRIVDESQTDSSHLYVAKSVFEQDTVGLQIEVLKNIIPGVNGQGRPTEEGFVKAAMKFSSIGAESDNLVKALASMFGSQSGGSFAKETLLPTVFSSNTVAVDLTKKATYSFKLFFDNTVGEPAEVFATLDLYKRSFEIGEKDASYRTQLLSALEGK</sequence>
<organism evidence="1 2">
    <name type="scientific">Sphingobacterium bovistauri</name>
    <dbReference type="NCBI Taxonomy" id="2781959"/>
    <lineage>
        <taxon>Bacteria</taxon>
        <taxon>Pseudomonadati</taxon>
        <taxon>Bacteroidota</taxon>
        <taxon>Sphingobacteriia</taxon>
        <taxon>Sphingobacteriales</taxon>
        <taxon>Sphingobacteriaceae</taxon>
        <taxon>Sphingobacterium</taxon>
    </lineage>
</organism>
<dbReference type="RefSeq" id="WP_225554726.1">
    <property type="nucleotide sequence ID" value="NZ_JADEYP010000032.1"/>
</dbReference>
<dbReference type="EMBL" id="JADEYP010000032">
    <property type="protein sequence ID" value="MCA5006367.1"/>
    <property type="molecule type" value="Genomic_DNA"/>
</dbReference>
<reference evidence="1" key="1">
    <citation type="submission" date="2020-10" db="EMBL/GenBank/DDBJ databases">
        <authorList>
            <person name="Lu T."/>
            <person name="Wang Q."/>
            <person name="Han X."/>
        </authorList>
    </citation>
    <scope>NUCLEOTIDE SEQUENCE</scope>
    <source>
        <strain evidence="1">WQ 366</strain>
    </source>
</reference>
<dbReference type="PROSITE" id="PS51257">
    <property type="entry name" value="PROKAR_LIPOPROTEIN"/>
    <property type="match status" value="1"/>
</dbReference>
<keyword evidence="2" id="KW-1185">Reference proteome</keyword>
<evidence type="ECO:0000313" key="1">
    <source>
        <dbReference type="EMBL" id="MCA5006367.1"/>
    </source>
</evidence>
<evidence type="ECO:0000313" key="2">
    <source>
        <dbReference type="Proteomes" id="UP001165302"/>
    </source>
</evidence>
<gene>
    <name evidence="1" type="ORF">IPZ78_14555</name>
</gene>